<reference evidence="2" key="1">
    <citation type="submission" date="2021-01" db="EMBL/GenBank/DDBJ databases">
        <authorList>
            <person name="Corre E."/>
            <person name="Pelletier E."/>
            <person name="Niang G."/>
            <person name="Scheremetjew M."/>
            <person name="Finn R."/>
            <person name="Kale V."/>
            <person name="Holt S."/>
            <person name="Cochrane G."/>
            <person name="Meng A."/>
            <person name="Brown T."/>
            <person name="Cohen L."/>
        </authorList>
    </citation>
    <scope>NUCLEOTIDE SEQUENCE</scope>
    <source>
        <strain evidence="2">CCMP1381</strain>
    </source>
</reference>
<evidence type="ECO:0000256" key="1">
    <source>
        <dbReference type="SAM" id="SignalP"/>
    </source>
</evidence>
<sequence>MHHVDWIATFLAAIGSSQVLGSTFDSENHWDNVLKASVPDGGSSQSTGNHTTRAIVFALGTYEYTTALSIHSTLFYSIRQGNYKIMHQLNNASWFCLDKEYASDVCLNAGTESNFLFDLASDPYEHVNLYYDVQFTSVREKLHGMALKLHSEQSFTPTHEYSSATSEDAYRAFNESGGYVAPWGCEVQ</sequence>
<dbReference type="InterPro" id="IPR017850">
    <property type="entry name" value="Alkaline_phosphatase_core_sf"/>
</dbReference>
<keyword evidence="1" id="KW-0732">Signal</keyword>
<proteinExistence type="predicted"/>
<dbReference type="Gene3D" id="3.40.720.10">
    <property type="entry name" value="Alkaline Phosphatase, subunit A"/>
    <property type="match status" value="1"/>
</dbReference>
<dbReference type="SUPFAM" id="SSF53649">
    <property type="entry name" value="Alkaline phosphatase-like"/>
    <property type="match status" value="1"/>
</dbReference>
<protein>
    <submittedName>
        <fullName evidence="2">Uncharacterized protein</fullName>
    </submittedName>
</protein>
<dbReference type="EMBL" id="HBGS01005415">
    <property type="protein sequence ID" value="CAD9376121.1"/>
    <property type="molecule type" value="Transcribed_RNA"/>
</dbReference>
<organism evidence="2">
    <name type="scientific">Octactis speculum</name>
    <dbReference type="NCBI Taxonomy" id="3111310"/>
    <lineage>
        <taxon>Eukaryota</taxon>
        <taxon>Sar</taxon>
        <taxon>Stramenopiles</taxon>
        <taxon>Ochrophyta</taxon>
        <taxon>Dictyochophyceae</taxon>
        <taxon>Dictyochales</taxon>
        <taxon>Dictyochaceae</taxon>
        <taxon>Octactis</taxon>
    </lineage>
</organism>
<accession>A0A7S2AS86</accession>
<dbReference type="Gene3D" id="3.30.1120.10">
    <property type="match status" value="1"/>
</dbReference>
<name>A0A7S2AS86_9STRA</name>
<gene>
    <name evidence="2" type="ORF">DSPE1174_LOCUS2796</name>
</gene>
<feature type="signal peptide" evidence="1">
    <location>
        <begin position="1"/>
        <end position="21"/>
    </location>
</feature>
<dbReference type="AlphaFoldDB" id="A0A7S2AS86"/>
<feature type="chain" id="PRO_5030950445" evidence="1">
    <location>
        <begin position="22"/>
        <end position="188"/>
    </location>
</feature>
<evidence type="ECO:0000313" key="2">
    <source>
        <dbReference type="EMBL" id="CAD9376121.1"/>
    </source>
</evidence>